<dbReference type="InterPro" id="IPR027839">
    <property type="entry name" value="DUF4432"/>
</dbReference>
<accession>A0ABT1IW57</accession>
<protein>
    <submittedName>
        <fullName evidence="1">Galactose mutarotase-like enzyme</fullName>
    </submittedName>
</protein>
<gene>
    <name evidence="1" type="ORF">FHR36_002502</name>
</gene>
<dbReference type="SUPFAM" id="SSF74650">
    <property type="entry name" value="Galactose mutarotase-like"/>
    <property type="match status" value="1"/>
</dbReference>
<reference evidence="1 2" key="1">
    <citation type="submission" date="2022-06" db="EMBL/GenBank/DDBJ databases">
        <title>Sequencing the genomes of 1000 actinobacteria strains.</title>
        <authorList>
            <person name="Klenk H.-P."/>
        </authorList>
    </citation>
    <scope>NUCLEOTIDE SEQUENCE [LARGE SCALE GENOMIC DNA]</scope>
    <source>
        <strain evidence="1 2">DSM 41656</strain>
    </source>
</reference>
<dbReference type="Proteomes" id="UP001206483">
    <property type="component" value="Unassembled WGS sequence"/>
</dbReference>
<evidence type="ECO:0000313" key="2">
    <source>
        <dbReference type="Proteomes" id="UP001206483"/>
    </source>
</evidence>
<keyword evidence="2" id="KW-1185">Reference proteome</keyword>
<proteinExistence type="predicted"/>
<dbReference type="CDD" id="cd01081">
    <property type="entry name" value="Aldose_epim"/>
    <property type="match status" value="1"/>
</dbReference>
<evidence type="ECO:0000313" key="1">
    <source>
        <dbReference type="EMBL" id="MCP2309378.1"/>
    </source>
</evidence>
<dbReference type="InterPro" id="IPR014718">
    <property type="entry name" value="GH-type_carb-bd"/>
</dbReference>
<comment type="caution">
    <text evidence="1">The sequence shown here is derived from an EMBL/GenBank/DDBJ whole genome shotgun (WGS) entry which is preliminary data.</text>
</comment>
<sequence>MTSSLWLHNDRLSVEIRPDKGADITSIVERRTVVDILWRTPWGRRDLAGAPVTGDSRTDWLARYGGGWQQLVPNAGAERTVDGVRRGYHGEAAVVAWTPAVADQTLTVLTTDLITAPLRLTRTLRLDGPTLHVRDTIHNTGDEPVPVMWVQHPGFGHPFIDEHATLTTAARTVLTDAEQPGNILAPDTRAPFPLAPTVHGDTLDLGPCPGPDSGRSVFACLTDFDSGWYTIDSPSVGFGIRVEWDPTVLPHAWLWQECHASSGFPWHRRAYVVAVEPANVLPGDPSPTCPERGETPLLPSGATWTSDISVTVTDLP</sequence>
<dbReference type="EMBL" id="JAMZDX010000002">
    <property type="protein sequence ID" value="MCP2309378.1"/>
    <property type="molecule type" value="Genomic_DNA"/>
</dbReference>
<dbReference type="Gene3D" id="2.70.98.10">
    <property type="match status" value="1"/>
</dbReference>
<organism evidence="1 2">
    <name type="scientific">Kitasatospora paracochleata</name>
    <dbReference type="NCBI Taxonomy" id="58354"/>
    <lineage>
        <taxon>Bacteria</taxon>
        <taxon>Bacillati</taxon>
        <taxon>Actinomycetota</taxon>
        <taxon>Actinomycetes</taxon>
        <taxon>Kitasatosporales</taxon>
        <taxon>Streptomycetaceae</taxon>
        <taxon>Kitasatospora</taxon>
    </lineage>
</organism>
<dbReference type="RefSeq" id="WP_253796420.1">
    <property type="nucleotide sequence ID" value="NZ_BAAAUB010000025.1"/>
</dbReference>
<dbReference type="Pfam" id="PF14486">
    <property type="entry name" value="DUF4432"/>
    <property type="match status" value="1"/>
</dbReference>
<name>A0ABT1IW57_9ACTN</name>
<dbReference type="InterPro" id="IPR011013">
    <property type="entry name" value="Gal_mutarotase_sf_dom"/>
</dbReference>